<dbReference type="Proteomes" id="UP000053477">
    <property type="component" value="Unassembled WGS sequence"/>
</dbReference>
<proteinExistence type="predicted"/>
<keyword evidence="1" id="KW-0472">Membrane</keyword>
<feature type="transmembrane region" description="Helical" evidence="1">
    <location>
        <begin position="129"/>
        <end position="152"/>
    </location>
</feature>
<name>A0A0H2R087_9AGAM</name>
<protein>
    <recommendedName>
        <fullName evidence="2">DUF6533 domain-containing protein</fullName>
    </recommendedName>
</protein>
<feature type="transmembrane region" description="Helical" evidence="1">
    <location>
        <begin position="84"/>
        <end position="108"/>
    </location>
</feature>
<dbReference type="EMBL" id="KQ086348">
    <property type="protein sequence ID" value="KLO05185.1"/>
    <property type="molecule type" value="Genomic_DNA"/>
</dbReference>
<organism evidence="3 4">
    <name type="scientific">Schizopora paradoxa</name>
    <dbReference type="NCBI Taxonomy" id="27342"/>
    <lineage>
        <taxon>Eukaryota</taxon>
        <taxon>Fungi</taxon>
        <taxon>Dikarya</taxon>
        <taxon>Basidiomycota</taxon>
        <taxon>Agaricomycotina</taxon>
        <taxon>Agaricomycetes</taxon>
        <taxon>Hymenochaetales</taxon>
        <taxon>Schizoporaceae</taxon>
        <taxon>Schizopora</taxon>
    </lineage>
</organism>
<keyword evidence="1" id="KW-1133">Transmembrane helix</keyword>
<dbReference type="Pfam" id="PF20151">
    <property type="entry name" value="DUF6533"/>
    <property type="match status" value="1"/>
</dbReference>
<gene>
    <name evidence="3" type="ORF">SCHPADRAFT_733824</name>
</gene>
<evidence type="ECO:0000313" key="4">
    <source>
        <dbReference type="Proteomes" id="UP000053477"/>
    </source>
</evidence>
<dbReference type="AlphaFoldDB" id="A0A0H2R087"/>
<keyword evidence="1" id="KW-0812">Transmembrane</keyword>
<evidence type="ECO:0000313" key="3">
    <source>
        <dbReference type="EMBL" id="KLO05185.1"/>
    </source>
</evidence>
<feature type="transmembrane region" description="Helical" evidence="1">
    <location>
        <begin position="164"/>
        <end position="185"/>
    </location>
</feature>
<dbReference type="InterPro" id="IPR045340">
    <property type="entry name" value="DUF6533"/>
</dbReference>
<sequence>MSPKCSIANLNSIHARLSQELRINASSMVHQSVLCLANKLPDSASEAGLHKDSCSLKEVPTVHFNVWGRPKPLGTLMSALAQNFIHGALTAIATFQYYTTSAIVLFYYEYLLTLDREVRLVWKRRFSSLSILFLCLRYTTFLAYIPTLLFVVNPPNNNTVCVAVAHFPGAMSTVSLGIITIFLILRTYAVYYRSLWVLAVTVPFGIVNVVLAAWALTKVKTILFTFGSGSLRTCVPAVLISEAPFRAS</sequence>
<evidence type="ECO:0000259" key="2">
    <source>
        <dbReference type="Pfam" id="PF20151"/>
    </source>
</evidence>
<accession>A0A0H2R087</accession>
<feature type="transmembrane region" description="Helical" evidence="1">
    <location>
        <begin position="197"/>
        <end position="216"/>
    </location>
</feature>
<dbReference type="InParanoid" id="A0A0H2R087"/>
<keyword evidence="4" id="KW-1185">Reference proteome</keyword>
<feature type="domain" description="DUF6533" evidence="2">
    <location>
        <begin position="97"/>
        <end position="142"/>
    </location>
</feature>
<reference evidence="3 4" key="1">
    <citation type="submission" date="2015-04" db="EMBL/GenBank/DDBJ databases">
        <title>Complete genome sequence of Schizopora paradoxa KUC8140, a cosmopolitan wood degrader in East Asia.</title>
        <authorList>
            <consortium name="DOE Joint Genome Institute"/>
            <person name="Min B."/>
            <person name="Park H."/>
            <person name="Jang Y."/>
            <person name="Kim J.-J."/>
            <person name="Kim K.H."/>
            <person name="Pangilinan J."/>
            <person name="Lipzen A."/>
            <person name="Riley R."/>
            <person name="Grigoriev I.V."/>
            <person name="Spatafora J.W."/>
            <person name="Choi I.-G."/>
        </authorList>
    </citation>
    <scope>NUCLEOTIDE SEQUENCE [LARGE SCALE GENOMIC DNA]</scope>
    <source>
        <strain evidence="3 4">KUC8140</strain>
    </source>
</reference>
<evidence type="ECO:0000256" key="1">
    <source>
        <dbReference type="SAM" id="Phobius"/>
    </source>
</evidence>
<dbReference type="OrthoDB" id="3251775at2759"/>